<sequence length="209" mass="24133">MKKICMVITAMIIVSSCEIKVSNNEEIKKEQMKEKNENFPFPVENNFTEEYLVNNFWKCNYDTAGADKAYWVILPNYVKPTKLDPQPINGMDLTNIGIYNTIDENPYMEIWVAYSNVSNDIQPSEWLESILTKTGENILNKNEIITKSGEKFLDVLSSKNISENERVISRCTVLKNNQNYFVIKVTTNEKLYPELAQTIQHIATSWGLK</sequence>
<evidence type="ECO:0000313" key="1">
    <source>
        <dbReference type="EMBL" id="MET3732200.1"/>
    </source>
</evidence>
<evidence type="ECO:0000313" key="2">
    <source>
        <dbReference type="Proteomes" id="UP001549146"/>
    </source>
</evidence>
<keyword evidence="2" id="KW-1185">Reference proteome</keyword>
<reference evidence="1 2" key="1">
    <citation type="submission" date="2024-06" db="EMBL/GenBank/DDBJ databases">
        <title>Genomic Encyclopedia of Type Strains, Phase IV (KMG-IV): sequencing the most valuable type-strain genomes for metagenomic binning, comparative biology and taxonomic classification.</title>
        <authorList>
            <person name="Goeker M."/>
        </authorList>
    </citation>
    <scope>NUCLEOTIDE SEQUENCE [LARGE SCALE GENOMIC DNA]</scope>
    <source>
        <strain evidence="1 2">DSM 29388</strain>
    </source>
</reference>
<accession>A0ABV2LUH1</accession>
<dbReference type="EMBL" id="JBEPMO010000009">
    <property type="protein sequence ID" value="MET3732200.1"/>
    <property type="molecule type" value="Genomic_DNA"/>
</dbReference>
<dbReference type="Proteomes" id="UP001549146">
    <property type="component" value="Unassembled WGS sequence"/>
</dbReference>
<dbReference type="PROSITE" id="PS51257">
    <property type="entry name" value="PROKAR_LIPOPROTEIN"/>
    <property type="match status" value="1"/>
</dbReference>
<organism evidence="1 2">
    <name type="scientific">Moheibacter stercoris</name>
    <dbReference type="NCBI Taxonomy" id="1628251"/>
    <lineage>
        <taxon>Bacteria</taxon>
        <taxon>Pseudomonadati</taxon>
        <taxon>Bacteroidota</taxon>
        <taxon>Flavobacteriia</taxon>
        <taxon>Flavobacteriales</taxon>
        <taxon>Weeksellaceae</taxon>
        <taxon>Moheibacter</taxon>
    </lineage>
</organism>
<name>A0ABV2LUH1_9FLAO</name>
<dbReference type="RefSeq" id="WP_354509196.1">
    <property type="nucleotide sequence ID" value="NZ_JBEPMO010000009.1"/>
</dbReference>
<proteinExistence type="predicted"/>
<protein>
    <submittedName>
        <fullName evidence="1">Uncharacterized protein</fullName>
    </submittedName>
</protein>
<gene>
    <name evidence="1" type="ORF">ABID46_001787</name>
</gene>
<comment type="caution">
    <text evidence="1">The sequence shown here is derived from an EMBL/GenBank/DDBJ whole genome shotgun (WGS) entry which is preliminary data.</text>
</comment>